<protein>
    <submittedName>
        <fullName evidence="3">NAD(P)-dependent dehydrogenase, short-chain alcohol dehydrogenase family</fullName>
    </submittedName>
</protein>
<dbReference type="PANTHER" id="PTHR43639:SF1">
    <property type="entry name" value="SHORT-CHAIN DEHYDROGENASE_REDUCTASE FAMILY PROTEIN"/>
    <property type="match status" value="1"/>
</dbReference>
<keyword evidence="4" id="KW-1185">Reference proteome</keyword>
<dbReference type="Proteomes" id="UP000198953">
    <property type="component" value="Unassembled WGS sequence"/>
</dbReference>
<dbReference type="PRINTS" id="PR00081">
    <property type="entry name" value="GDHRDH"/>
</dbReference>
<sequence length="265" mass="26780">MSERLRGKTALVTGSTGNIGKAIAEAFAAEGAHVVVSGRNRERGEQVVEGIRASGGRADFLVADLDGGADASRDLADRARETLGGRIDILVNNAGVYPAPGTAATDEKTFDQVYGVNVKAPFFLTAAVVPGMTESGGGVIVNLGSWIARLGVPLGALYSSTKGAMETLTRAWAAEFGPMGVRVNAVSPGVILPPAPEGGEPHPGEIMMKGTPAGGVGTPDAIAHAVVWLASDEAAFVHGTVVDVDGGRTGVAVIAQPVPPAGPAR</sequence>
<dbReference type="PANTHER" id="PTHR43639">
    <property type="entry name" value="OXIDOREDUCTASE, SHORT-CHAIN DEHYDROGENASE/REDUCTASE FAMILY (AFU_ORTHOLOGUE AFUA_5G02870)"/>
    <property type="match status" value="1"/>
</dbReference>
<dbReference type="Gene3D" id="3.40.50.720">
    <property type="entry name" value="NAD(P)-binding Rossmann-like Domain"/>
    <property type="match status" value="1"/>
</dbReference>
<dbReference type="InterPro" id="IPR002347">
    <property type="entry name" value="SDR_fam"/>
</dbReference>
<dbReference type="OrthoDB" id="517007at2"/>
<name>A0A1H8J2C5_9ACTN</name>
<dbReference type="InterPro" id="IPR020904">
    <property type="entry name" value="Sc_DH/Rdtase_CS"/>
</dbReference>
<evidence type="ECO:0000256" key="1">
    <source>
        <dbReference type="ARBA" id="ARBA00006484"/>
    </source>
</evidence>
<dbReference type="EMBL" id="FOBF01000035">
    <property type="protein sequence ID" value="SEN75063.1"/>
    <property type="molecule type" value="Genomic_DNA"/>
</dbReference>
<dbReference type="GO" id="GO:0016491">
    <property type="term" value="F:oxidoreductase activity"/>
    <property type="evidence" value="ECO:0007669"/>
    <property type="project" value="UniProtKB-KW"/>
</dbReference>
<evidence type="ECO:0000256" key="2">
    <source>
        <dbReference type="ARBA" id="ARBA00023002"/>
    </source>
</evidence>
<dbReference type="SUPFAM" id="SSF51735">
    <property type="entry name" value="NAD(P)-binding Rossmann-fold domains"/>
    <property type="match status" value="1"/>
</dbReference>
<dbReference type="PRINTS" id="PR00080">
    <property type="entry name" value="SDRFAMILY"/>
</dbReference>
<keyword evidence="2" id="KW-0560">Oxidoreductase</keyword>
<dbReference type="AlphaFoldDB" id="A0A1H8J2C5"/>
<dbReference type="CDD" id="cd05233">
    <property type="entry name" value="SDR_c"/>
    <property type="match status" value="1"/>
</dbReference>
<dbReference type="STRING" id="46177.SAMN05660976_08229"/>
<comment type="similarity">
    <text evidence="1">Belongs to the short-chain dehydrogenases/reductases (SDR) family.</text>
</comment>
<dbReference type="FunFam" id="3.40.50.720:FF:000084">
    <property type="entry name" value="Short-chain dehydrogenase reductase"/>
    <property type="match status" value="1"/>
</dbReference>
<proteinExistence type="inferred from homology"/>
<dbReference type="Pfam" id="PF13561">
    <property type="entry name" value="adh_short_C2"/>
    <property type="match status" value="1"/>
</dbReference>
<evidence type="ECO:0000313" key="4">
    <source>
        <dbReference type="Proteomes" id="UP000198953"/>
    </source>
</evidence>
<dbReference type="RefSeq" id="WP_091105819.1">
    <property type="nucleotide sequence ID" value="NZ_FOBF01000035.1"/>
</dbReference>
<reference evidence="3 4" key="1">
    <citation type="submission" date="2016-10" db="EMBL/GenBank/DDBJ databases">
        <authorList>
            <person name="de Groot N.N."/>
        </authorList>
    </citation>
    <scope>NUCLEOTIDE SEQUENCE [LARGE SCALE GENOMIC DNA]</scope>
    <source>
        <strain evidence="3 4">DSM 43357</strain>
    </source>
</reference>
<gene>
    <name evidence="3" type="ORF">SAMN05660976_08229</name>
</gene>
<dbReference type="InterPro" id="IPR036291">
    <property type="entry name" value="NAD(P)-bd_dom_sf"/>
</dbReference>
<accession>A0A1H8J2C5</accession>
<organism evidence="3 4">
    <name type="scientific">Nonomuraea pusilla</name>
    <dbReference type="NCBI Taxonomy" id="46177"/>
    <lineage>
        <taxon>Bacteria</taxon>
        <taxon>Bacillati</taxon>
        <taxon>Actinomycetota</taxon>
        <taxon>Actinomycetes</taxon>
        <taxon>Streptosporangiales</taxon>
        <taxon>Streptosporangiaceae</taxon>
        <taxon>Nonomuraea</taxon>
    </lineage>
</organism>
<evidence type="ECO:0000313" key="3">
    <source>
        <dbReference type="EMBL" id="SEN75063.1"/>
    </source>
</evidence>
<dbReference type="PROSITE" id="PS00061">
    <property type="entry name" value="ADH_SHORT"/>
    <property type="match status" value="1"/>
</dbReference>